<comment type="caution">
    <text evidence="2">The sequence shown here is derived from an EMBL/GenBank/DDBJ whole genome shotgun (WGS) entry which is preliminary data.</text>
</comment>
<dbReference type="AlphaFoldDB" id="A0A5J4WPS1"/>
<dbReference type="Gene3D" id="3.30.70.270">
    <property type="match status" value="1"/>
</dbReference>
<dbReference type="InterPro" id="IPR043502">
    <property type="entry name" value="DNA/RNA_pol_sf"/>
</dbReference>
<dbReference type="OrthoDB" id="6735893at2759"/>
<dbReference type="PANTHER" id="PTHR33050">
    <property type="entry name" value="REVERSE TRANSCRIPTASE DOMAIN-CONTAINING PROTEIN"/>
    <property type="match status" value="1"/>
</dbReference>
<dbReference type="InterPro" id="IPR000477">
    <property type="entry name" value="RT_dom"/>
</dbReference>
<evidence type="ECO:0000313" key="3">
    <source>
        <dbReference type="Proteomes" id="UP000324800"/>
    </source>
</evidence>
<gene>
    <name evidence="2" type="ORF">EZS28_007505</name>
</gene>
<evidence type="ECO:0000313" key="2">
    <source>
        <dbReference type="EMBL" id="KAA6396971.1"/>
    </source>
</evidence>
<organism evidence="2 3">
    <name type="scientific">Streblomastix strix</name>
    <dbReference type="NCBI Taxonomy" id="222440"/>
    <lineage>
        <taxon>Eukaryota</taxon>
        <taxon>Metamonada</taxon>
        <taxon>Preaxostyla</taxon>
        <taxon>Oxymonadida</taxon>
        <taxon>Streblomastigidae</taxon>
        <taxon>Streblomastix</taxon>
    </lineage>
</organism>
<dbReference type="Proteomes" id="UP000324800">
    <property type="component" value="Unassembled WGS sequence"/>
</dbReference>
<dbReference type="InterPro" id="IPR052055">
    <property type="entry name" value="Hepadnavirus_pol/RT"/>
</dbReference>
<evidence type="ECO:0000259" key="1">
    <source>
        <dbReference type="PROSITE" id="PS50878"/>
    </source>
</evidence>
<dbReference type="PROSITE" id="PS50878">
    <property type="entry name" value="RT_POL"/>
    <property type="match status" value="1"/>
</dbReference>
<dbReference type="Pfam" id="PF00078">
    <property type="entry name" value="RVT_1"/>
    <property type="match status" value="1"/>
</dbReference>
<dbReference type="PANTHER" id="PTHR33050:SF7">
    <property type="entry name" value="RIBONUCLEASE H"/>
    <property type="match status" value="1"/>
</dbReference>
<dbReference type="SUPFAM" id="SSF56672">
    <property type="entry name" value="DNA/RNA polymerases"/>
    <property type="match status" value="1"/>
</dbReference>
<feature type="domain" description="Reverse transcriptase" evidence="1">
    <location>
        <begin position="1"/>
        <end position="166"/>
    </location>
</feature>
<reference evidence="2 3" key="1">
    <citation type="submission" date="2019-03" db="EMBL/GenBank/DDBJ databases">
        <title>Single cell metagenomics reveals metabolic interactions within the superorganism composed of flagellate Streblomastix strix and complex community of Bacteroidetes bacteria on its surface.</title>
        <authorList>
            <person name="Treitli S.C."/>
            <person name="Kolisko M."/>
            <person name="Husnik F."/>
            <person name="Keeling P."/>
            <person name="Hampl V."/>
        </authorList>
    </citation>
    <scope>NUCLEOTIDE SEQUENCE [LARGE SCALE GENOMIC DNA]</scope>
    <source>
        <strain evidence="2">ST1C</strain>
    </source>
</reference>
<accession>A0A5J4WPS1</accession>
<protein>
    <recommendedName>
        <fullName evidence="1">Reverse transcriptase domain-containing protein</fullName>
    </recommendedName>
</protein>
<sequence length="215" mass="25832">MRKNANGKWRNILDAKALNKEITDFHFKMHDSNEVKQTIRFGDWDTSLDLYSAFHHLIVRIESYLYIAFEFRNKHYIYRAMLYGIKNSLICFATTMEPIMQQIRMKTEIRIISYVDDILLLLKNKEYLKNLTQKVINTLKYFGFSMNTEKSEREPKQIVIFLGWEWNLINVIVKTKPKKRLHLPHDLYNMRRWIKIGTEIIVKQLAKLIGKLNFL</sequence>
<name>A0A5J4WPS1_9EUKA</name>
<proteinExistence type="predicted"/>
<dbReference type="InterPro" id="IPR043128">
    <property type="entry name" value="Rev_trsase/Diguanyl_cyclase"/>
</dbReference>
<dbReference type="EMBL" id="SNRW01001295">
    <property type="protein sequence ID" value="KAA6396971.1"/>
    <property type="molecule type" value="Genomic_DNA"/>
</dbReference>